<dbReference type="Proteomes" id="UP001209878">
    <property type="component" value="Unassembled WGS sequence"/>
</dbReference>
<reference evidence="12" key="1">
    <citation type="journal article" date="2023" name="Mol. Biol. Evol.">
        <title>Third-Generation Sequencing Reveals the Adaptive Role of the Epigenome in Three Deep-Sea Polychaetes.</title>
        <authorList>
            <person name="Perez M."/>
            <person name="Aroh O."/>
            <person name="Sun Y."/>
            <person name="Lan Y."/>
            <person name="Juniper S.K."/>
            <person name="Young C.R."/>
            <person name="Angers B."/>
            <person name="Qian P.Y."/>
        </authorList>
    </citation>
    <scope>NUCLEOTIDE SEQUENCE</scope>
    <source>
        <strain evidence="12">R07B-5</strain>
    </source>
</reference>
<keyword evidence="6" id="KW-0508">mRNA splicing</keyword>
<feature type="domain" description="SDE2-like" evidence="11">
    <location>
        <begin position="66"/>
        <end position="163"/>
    </location>
</feature>
<dbReference type="InterPro" id="IPR053822">
    <property type="entry name" value="SDE2-like_dom"/>
</dbReference>
<feature type="compositionally biased region" description="Basic and acidic residues" evidence="9">
    <location>
        <begin position="116"/>
        <end position="130"/>
    </location>
</feature>
<dbReference type="GO" id="GO:0005634">
    <property type="term" value="C:nucleus"/>
    <property type="evidence" value="ECO:0007669"/>
    <property type="project" value="UniProtKB-SubCell"/>
</dbReference>
<dbReference type="Pfam" id="PF22782">
    <property type="entry name" value="SDE2"/>
    <property type="match status" value="1"/>
</dbReference>
<feature type="region of interest" description="Disordered" evidence="9">
    <location>
        <begin position="165"/>
        <end position="193"/>
    </location>
</feature>
<dbReference type="EMBL" id="JAODUO010000245">
    <property type="protein sequence ID" value="KAK2185059.1"/>
    <property type="molecule type" value="Genomic_DNA"/>
</dbReference>
<evidence type="ECO:0000256" key="7">
    <source>
        <dbReference type="ARBA" id="ARBA00023242"/>
    </source>
</evidence>
<comment type="caution">
    <text evidence="12">The sequence shown here is derived from an EMBL/GenBank/DDBJ whole genome shotgun (WGS) entry which is preliminary data.</text>
</comment>
<evidence type="ECO:0000256" key="5">
    <source>
        <dbReference type="ARBA" id="ARBA00022664"/>
    </source>
</evidence>
<keyword evidence="8" id="KW-0131">Cell cycle</keyword>
<comment type="similarity">
    <text evidence="3">Belongs to the SDE2 family.</text>
</comment>
<keyword evidence="4" id="KW-0963">Cytoplasm</keyword>
<dbReference type="InterPro" id="IPR025086">
    <property type="entry name" value="SDE2/SF3A3_SAP"/>
</dbReference>
<keyword evidence="7" id="KW-0539">Nucleus</keyword>
<dbReference type="InterPro" id="IPR051421">
    <property type="entry name" value="RNA_Proc_DNA_Dmg_Regulator"/>
</dbReference>
<evidence type="ECO:0000256" key="3">
    <source>
        <dbReference type="ARBA" id="ARBA00008726"/>
    </source>
</evidence>
<keyword evidence="13" id="KW-1185">Reference proteome</keyword>
<dbReference type="PANTHER" id="PTHR12786:SF1">
    <property type="entry name" value="SPLICING REGULATOR SDE2"/>
    <property type="match status" value="1"/>
</dbReference>
<dbReference type="GO" id="GO:0005737">
    <property type="term" value="C:cytoplasm"/>
    <property type="evidence" value="ECO:0007669"/>
    <property type="project" value="UniProtKB-SubCell"/>
</dbReference>
<proteinExistence type="inferred from homology"/>
<protein>
    <recommendedName>
        <fullName evidence="14">Replication stress response regulator SDE2</fullName>
    </recommendedName>
</protein>
<evidence type="ECO:0000256" key="6">
    <source>
        <dbReference type="ARBA" id="ARBA00023187"/>
    </source>
</evidence>
<evidence type="ECO:0000259" key="10">
    <source>
        <dbReference type="Pfam" id="PF13297"/>
    </source>
</evidence>
<dbReference type="Pfam" id="PF13297">
    <property type="entry name" value="SDE2_2C"/>
    <property type="match status" value="1"/>
</dbReference>
<evidence type="ECO:0000256" key="8">
    <source>
        <dbReference type="ARBA" id="ARBA00023306"/>
    </source>
</evidence>
<accession>A0AAD9UD70</accession>
<evidence type="ECO:0000256" key="2">
    <source>
        <dbReference type="ARBA" id="ARBA00004496"/>
    </source>
</evidence>
<feature type="compositionally biased region" description="Polar residues" evidence="9">
    <location>
        <begin position="222"/>
        <end position="272"/>
    </location>
</feature>
<dbReference type="GO" id="GO:0006397">
    <property type="term" value="P:mRNA processing"/>
    <property type="evidence" value="ECO:0007669"/>
    <property type="project" value="UniProtKB-KW"/>
</dbReference>
<feature type="region of interest" description="Disordered" evidence="9">
    <location>
        <begin position="210"/>
        <end position="287"/>
    </location>
</feature>
<organism evidence="12 13">
    <name type="scientific">Ridgeia piscesae</name>
    <name type="common">Tubeworm</name>
    <dbReference type="NCBI Taxonomy" id="27915"/>
    <lineage>
        <taxon>Eukaryota</taxon>
        <taxon>Metazoa</taxon>
        <taxon>Spiralia</taxon>
        <taxon>Lophotrochozoa</taxon>
        <taxon>Annelida</taxon>
        <taxon>Polychaeta</taxon>
        <taxon>Sedentaria</taxon>
        <taxon>Canalipalpata</taxon>
        <taxon>Sabellida</taxon>
        <taxon>Siboglinidae</taxon>
        <taxon>Ridgeia</taxon>
    </lineage>
</organism>
<evidence type="ECO:0000313" key="12">
    <source>
        <dbReference type="EMBL" id="KAK2185059.1"/>
    </source>
</evidence>
<dbReference type="PANTHER" id="PTHR12786">
    <property type="entry name" value="SPLICING FACTOR SF3A-RELATED"/>
    <property type="match status" value="1"/>
</dbReference>
<evidence type="ECO:0000256" key="4">
    <source>
        <dbReference type="ARBA" id="ARBA00022490"/>
    </source>
</evidence>
<evidence type="ECO:0008006" key="14">
    <source>
        <dbReference type="Google" id="ProtNLM"/>
    </source>
</evidence>
<feature type="domain" description="SDE2/SF3A3 SAP" evidence="10">
    <location>
        <begin position="313"/>
        <end position="372"/>
    </location>
</feature>
<dbReference type="AlphaFoldDB" id="A0AAD9UD70"/>
<evidence type="ECO:0000313" key="13">
    <source>
        <dbReference type="Proteomes" id="UP001209878"/>
    </source>
</evidence>
<dbReference type="GO" id="GO:0008380">
    <property type="term" value="P:RNA splicing"/>
    <property type="evidence" value="ECO:0007669"/>
    <property type="project" value="UniProtKB-KW"/>
</dbReference>
<gene>
    <name evidence="12" type="ORF">NP493_246g00015</name>
</gene>
<comment type="subcellular location">
    <subcellularLocation>
        <location evidence="2">Cytoplasm</location>
    </subcellularLocation>
    <subcellularLocation>
        <location evidence="1">Nucleus</location>
    </subcellularLocation>
</comment>
<evidence type="ECO:0000256" key="9">
    <source>
        <dbReference type="SAM" id="MobiDB-lite"/>
    </source>
</evidence>
<evidence type="ECO:0000256" key="1">
    <source>
        <dbReference type="ARBA" id="ARBA00004123"/>
    </source>
</evidence>
<evidence type="ECO:0000259" key="11">
    <source>
        <dbReference type="Pfam" id="PF22782"/>
    </source>
</evidence>
<feature type="region of interest" description="Disordered" evidence="9">
    <location>
        <begin position="116"/>
        <end position="147"/>
    </location>
</feature>
<sequence length="380" mass="41209">MVYFLNTPGHKIQCIDEHSCSNVKSLYKLSGLPTESCYIICNGQLVQDDTKLQDQHVYHVLPRVLGGKGGFGSMLRAIGAQIEKTTNREACRDLSGRRMRDVNNEKQLREWVAKAAEREQERQQKKEDRIQRRRAVPKHHFNDPDYVRQKTHVTEQLEDALQQGLQNAAAKAGPSDPVASGSRKRSADSMNSSRIKKACDWLGIDPADLSDLSSDSDTDASHPTSSCNPQDGSCVTASSSHAVSNSHPAHTSIQTDEGSTSSVHAEASSTEALQEAASSADGEVSSTQTEVTAAQGNVSFAGGDVSTVSLGKEELDQMESVQQLTALGLDCLKVALQSRGLKCGGTLEERAERLFAVKGLKQHQIDPALFAKPAKGKKRK</sequence>
<keyword evidence="5" id="KW-0507">mRNA processing</keyword>
<name>A0AAD9UD70_RIDPI</name>